<keyword evidence="2" id="KW-0456">Lyase</keyword>
<dbReference type="EMBL" id="BAABEY010000036">
    <property type="protein sequence ID" value="GAA4446053.1"/>
    <property type="molecule type" value="Genomic_DNA"/>
</dbReference>
<keyword evidence="6" id="KW-1185">Reference proteome</keyword>
<accession>A0ABP8MAB7</accession>
<dbReference type="RefSeq" id="WP_345032230.1">
    <property type="nucleotide sequence ID" value="NZ_BAABEY010000036.1"/>
</dbReference>
<feature type="domain" description="D-galactarate/Altronate dehydratase second" evidence="3">
    <location>
        <begin position="11"/>
        <end position="133"/>
    </location>
</feature>
<dbReference type="Pfam" id="PF04295">
    <property type="entry name" value="GD_AH_second"/>
    <property type="match status" value="1"/>
</dbReference>
<dbReference type="PANTHER" id="PTHR30536:SF5">
    <property type="entry name" value="ALTRONATE DEHYDRATASE"/>
    <property type="match status" value="1"/>
</dbReference>
<evidence type="ECO:0000313" key="6">
    <source>
        <dbReference type="Proteomes" id="UP001501508"/>
    </source>
</evidence>
<evidence type="ECO:0000313" key="5">
    <source>
        <dbReference type="EMBL" id="GAA4446053.1"/>
    </source>
</evidence>
<proteinExistence type="inferred from homology"/>
<evidence type="ECO:0000259" key="3">
    <source>
        <dbReference type="Pfam" id="PF04295"/>
    </source>
</evidence>
<evidence type="ECO:0000256" key="1">
    <source>
        <dbReference type="ARBA" id="ARBA00010986"/>
    </source>
</evidence>
<keyword evidence="5" id="KW-0378">Hydrolase</keyword>
<dbReference type="GO" id="GO:0016787">
    <property type="term" value="F:hydrolase activity"/>
    <property type="evidence" value="ECO:0007669"/>
    <property type="project" value="UniProtKB-KW"/>
</dbReference>
<dbReference type="InterPro" id="IPR048332">
    <property type="entry name" value="GD_AH_C"/>
</dbReference>
<gene>
    <name evidence="5" type="ORF">GCM10023091_38520</name>
</gene>
<sequence>MSLSKNSKILGYLREDGRVGIRNVVVIAYLVECAHHVARNIAKHFPDSPVHIIGFSGCYPNAYADKMMNALCTHPNVGAVLLVSLGCESFNRNRLLENVKASGRPAMLVGIQETGGTMRSVAEGREFIASALEGLSQVPRAELPFEDLIVGVVSGGSDATSGLTANPAAGRAFDLLVERGATAIFENTGEMIGLEQHMAGRAVTPELGRELIATVNKAARYYAIMGHGSFAPGNAEGGLSTLEEKSMGAYCKSGAAPIVGLIKPGDRTERKGLYLMDIVPDGEPRFGFPNPNDIWEMNELIASGAHCVLFTTGRGSVAGSAISPVIKICANPETFKRMIGDMDINAGKILYDEATIDQVAEEILDKIVDVARGGTTCSEALGHQEFVLGYKSFEPIGPACLPAG</sequence>
<dbReference type="Pfam" id="PF20629">
    <property type="entry name" value="GD_AH_C"/>
    <property type="match status" value="1"/>
</dbReference>
<dbReference type="InterPro" id="IPR052172">
    <property type="entry name" value="UxaA_altronate/galactarate_dh"/>
</dbReference>
<dbReference type="Proteomes" id="UP001501508">
    <property type="component" value="Unassembled WGS sequence"/>
</dbReference>
<feature type="domain" description="D-galactarate/Altronate dehydratase C-terminal" evidence="4">
    <location>
        <begin position="146"/>
        <end position="388"/>
    </location>
</feature>
<reference evidence="6" key="1">
    <citation type="journal article" date="2019" name="Int. J. Syst. Evol. Microbiol.">
        <title>The Global Catalogue of Microorganisms (GCM) 10K type strain sequencing project: providing services to taxonomists for standard genome sequencing and annotation.</title>
        <authorList>
            <consortium name="The Broad Institute Genomics Platform"/>
            <consortium name="The Broad Institute Genome Sequencing Center for Infectious Disease"/>
            <person name="Wu L."/>
            <person name="Ma J."/>
        </authorList>
    </citation>
    <scope>NUCLEOTIDE SEQUENCE [LARGE SCALE GENOMIC DNA]</scope>
    <source>
        <strain evidence="6">JCM 31920</strain>
    </source>
</reference>
<protein>
    <submittedName>
        <fullName evidence="5">UxaA family hydrolase</fullName>
    </submittedName>
</protein>
<dbReference type="InterPro" id="IPR007392">
    <property type="entry name" value="GD_AH_second"/>
</dbReference>
<evidence type="ECO:0000256" key="2">
    <source>
        <dbReference type="ARBA" id="ARBA00023239"/>
    </source>
</evidence>
<dbReference type="PANTHER" id="PTHR30536">
    <property type="entry name" value="ALTRONATE/GALACTARATE DEHYDRATASE"/>
    <property type="match status" value="1"/>
</dbReference>
<name>A0ABP8MAB7_9BACT</name>
<comment type="caution">
    <text evidence="5">The sequence shown here is derived from an EMBL/GenBank/DDBJ whole genome shotgun (WGS) entry which is preliminary data.</text>
</comment>
<organism evidence="5 6">
    <name type="scientific">Ravibacter arvi</name>
    <dbReference type="NCBI Taxonomy" id="2051041"/>
    <lineage>
        <taxon>Bacteria</taxon>
        <taxon>Pseudomonadati</taxon>
        <taxon>Bacteroidota</taxon>
        <taxon>Cytophagia</taxon>
        <taxon>Cytophagales</taxon>
        <taxon>Spirosomataceae</taxon>
        <taxon>Ravibacter</taxon>
    </lineage>
</organism>
<evidence type="ECO:0000259" key="4">
    <source>
        <dbReference type="Pfam" id="PF20629"/>
    </source>
</evidence>
<comment type="similarity">
    <text evidence="1">Belongs to the UxaA family.</text>
</comment>